<dbReference type="Pfam" id="PF00078">
    <property type="entry name" value="RVT_1"/>
    <property type="match status" value="1"/>
</dbReference>
<dbReference type="PANTHER" id="PTHR37984:SF5">
    <property type="entry name" value="PROTEIN NYNRIN-LIKE"/>
    <property type="match status" value="1"/>
</dbReference>
<keyword evidence="5" id="KW-1185">Reference proteome</keyword>
<evidence type="ECO:0000256" key="1">
    <source>
        <dbReference type="ARBA" id="ARBA00023268"/>
    </source>
</evidence>
<dbReference type="FunFam" id="3.30.70.270:FF:000020">
    <property type="entry name" value="Transposon Tf2-6 polyprotein-like Protein"/>
    <property type="match status" value="1"/>
</dbReference>
<evidence type="ECO:0000259" key="2">
    <source>
        <dbReference type="Pfam" id="PF00078"/>
    </source>
</evidence>
<name>A0A371F3S5_MUCPR</name>
<keyword evidence="1" id="KW-0511">Multifunctional enzyme</keyword>
<feature type="domain" description="Reverse transcriptase" evidence="2">
    <location>
        <begin position="113"/>
        <end position="233"/>
    </location>
</feature>
<dbReference type="Gene3D" id="3.10.10.10">
    <property type="entry name" value="HIV Type 1 Reverse Transcriptase, subunit A, domain 1"/>
    <property type="match status" value="1"/>
</dbReference>
<accession>A0A371F3S5</accession>
<protein>
    <submittedName>
        <fullName evidence="4">Retrovirus-related Pol polyprotein from transposon gypsy</fullName>
    </submittedName>
</protein>
<comment type="caution">
    <text evidence="4">The sequence shown here is derived from an EMBL/GenBank/DDBJ whole genome shotgun (WGS) entry which is preliminary data.</text>
</comment>
<dbReference type="InterPro" id="IPR000477">
    <property type="entry name" value="RT_dom"/>
</dbReference>
<proteinExistence type="predicted"/>
<reference evidence="4" key="1">
    <citation type="submission" date="2018-05" db="EMBL/GenBank/DDBJ databases">
        <title>Draft genome of Mucuna pruriens seed.</title>
        <authorList>
            <person name="Nnadi N.E."/>
            <person name="Vos R."/>
            <person name="Hasami M.H."/>
            <person name="Devisetty U.K."/>
            <person name="Aguiy J.C."/>
        </authorList>
    </citation>
    <scope>NUCLEOTIDE SEQUENCE [LARGE SCALE GENOMIC DNA]</scope>
    <source>
        <strain evidence="4">JCA_2017</strain>
    </source>
</reference>
<dbReference type="GO" id="GO:0003824">
    <property type="term" value="F:catalytic activity"/>
    <property type="evidence" value="ECO:0007669"/>
    <property type="project" value="UniProtKB-KW"/>
</dbReference>
<dbReference type="Pfam" id="PF17919">
    <property type="entry name" value="RT_RNaseH_2"/>
    <property type="match status" value="1"/>
</dbReference>
<dbReference type="EMBL" id="QJKJ01010705">
    <property type="protein sequence ID" value="RDX72938.1"/>
    <property type="molecule type" value="Genomic_DNA"/>
</dbReference>
<organism evidence="4 5">
    <name type="scientific">Mucuna pruriens</name>
    <name type="common">Velvet bean</name>
    <name type="synonym">Dolichos pruriens</name>
    <dbReference type="NCBI Taxonomy" id="157652"/>
    <lineage>
        <taxon>Eukaryota</taxon>
        <taxon>Viridiplantae</taxon>
        <taxon>Streptophyta</taxon>
        <taxon>Embryophyta</taxon>
        <taxon>Tracheophyta</taxon>
        <taxon>Spermatophyta</taxon>
        <taxon>Magnoliopsida</taxon>
        <taxon>eudicotyledons</taxon>
        <taxon>Gunneridae</taxon>
        <taxon>Pentapetalae</taxon>
        <taxon>rosids</taxon>
        <taxon>fabids</taxon>
        <taxon>Fabales</taxon>
        <taxon>Fabaceae</taxon>
        <taxon>Papilionoideae</taxon>
        <taxon>50 kb inversion clade</taxon>
        <taxon>NPAAA clade</taxon>
        <taxon>indigoferoid/millettioid clade</taxon>
        <taxon>Phaseoleae</taxon>
        <taxon>Mucuna</taxon>
    </lineage>
</organism>
<gene>
    <name evidence="4" type="primary">pol</name>
    <name evidence="4" type="ORF">CR513_47520</name>
</gene>
<dbReference type="Proteomes" id="UP000257109">
    <property type="component" value="Unassembled WGS sequence"/>
</dbReference>
<feature type="non-terminal residue" evidence="4">
    <location>
        <position position="1"/>
    </location>
</feature>
<dbReference type="InterPro" id="IPR041577">
    <property type="entry name" value="RT_RNaseH_2"/>
</dbReference>
<dbReference type="InterPro" id="IPR050951">
    <property type="entry name" value="Retrovirus_Pol_polyprotein"/>
</dbReference>
<sequence>MRKLKKCKKRKKKDKNKSMLINRKVVKKVLLNNKEPLLLWLNNMCLMLSSPLDSLPGVFSRILNEFKSLFQEIHLFEESNIKLILCLVRRFLIDLDIKQISRNPKRFKNRCIYGACIFSKINLQSSYHQICMKEGDEWKTAFKTKLGLYEWLAMPFGLTNAPSNFIRLMNHVLRSLFGKCVVIYFDDILVYSSCMDDHVLHVKSVLLLLKQECSYVSLVKCTFCTSKVIILGFVDGSQGVKVDLEKVKAIQSWLIPKIVGEVRSFRGLVSIYRCFVKEFSTIVFPLNEIVKRVDFKFKDGQERAFQALKEKLTHALVLALPNFCQVFELESNTSNVGVGAVLLQESHLIAYFSEKLIISQINFSTYDKELYALIRAL</sequence>
<dbReference type="InterPro" id="IPR043128">
    <property type="entry name" value="Rev_trsase/Diguanyl_cyclase"/>
</dbReference>
<dbReference type="Gene3D" id="3.30.70.270">
    <property type="match status" value="2"/>
</dbReference>
<dbReference type="AlphaFoldDB" id="A0A371F3S5"/>
<dbReference type="SUPFAM" id="SSF56672">
    <property type="entry name" value="DNA/RNA polymerases"/>
    <property type="match status" value="1"/>
</dbReference>
<dbReference type="PANTHER" id="PTHR37984">
    <property type="entry name" value="PROTEIN CBG26694"/>
    <property type="match status" value="1"/>
</dbReference>
<evidence type="ECO:0000313" key="5">
    <source>
        <dbReference type="Proteomes" id="UP000257109"/>
    </source>
</evidence>
<dbReference type="OrthoDB" id="529980at2759"/>
<feature type="domain" description="Reverse transcriptase/retrotransposon-derived protein RNase H-like" evidence="3">
    <location>
        <begin position="298"/>
        <end position="377"/>
    </location>
</feature>
<evidence type="ECO:0000259" key="3">
    <source>
        <dbReference type="Pfam" id="PF17919"/>
    </source>
</evidence>
<evidence type="ECO:0000313" key="4">
    <source>
        <dbReference type="EMBL" id="RDX72938.1"/>
    </source>
</evidence>
<dbReference type="CDD" id="cd01647">
    <property type="entry name" value="RT_LTR"/>
    <property type="match status" value="1"/>
</dbReference>
<dbReference type="InterPro" id="IPR043502">
    <property type="entry name" value="DNA/RNA_pol_sf"/>
</dbReference>